<comment type="similarity">
    <text evidence="1">Belongs to the ParD antitoxin family.</text>
</comment>
<organism evidence="4 5">
    <name type="scientific">Reyranella soli</name>
    <dbReference type="NCBI Taxonomy" id="1230389"/>
    <lineage>
        <taxon>Bacteria</taxon>
        <taxon>Pseudomonadati</taxon>
        <taxon>Pseudomonadota</taxon>
        <taxon>Alphaproteobacteria</taxon>
        <taxon>Hyphomicrobiales</taxon>
        <taxon>Reyranellaceae</taxon>
        <taxon>Reyranella</taxon>
    </lineage>
</organism>
<dbReference type="InterPro" id="IPR010985">
    <property type="entry name" value="Ribbon_hlx_hlx"/>
</dbReference>
<proteinExistence type="inferred from homology"/>
<dbReference type="NCBIfam" id="TIGR02606">
    <property type="entry name" value="antidote_CC2985"/>
    <property type="match status" value="1"/>
</dbReference>
<dbReference type="OrthoDB" id="9811310at2"/>
<accession>A0A512NB32</accession>
<dbReference type="Gene3D" id="6.10.10.120">
    <property type="entry name" value="Antitoxin ParD1-like"/>
    <property type="match status" value="1"/>
</dbReference>
<dbReference type="AlphaFoldDB" id="A0A512NB32"/>
<feature type="region of interest" description="Disordered" evidence="3">
    <location>
        <begin position="57"/>
        <end position="83"/>
    </location>
</feature>
<dbReference type="PANTHER" id="PTHR36582:SF2">
    <property type="entry name" value="ANTITOXIN PARD"/>
    <property type="match status" value="1"/>
</dbReference>
<dbReference type="InterPro" id="IPR038296">
    <property type="entry name" value="ParD_sf"/>
</dbReference>
<comment type="caution">
    <text evidence="4">The sequence shown here is derived from an EMBL/GenBank/DDBJ whole genome shotgun (WGS) entry which is preliminary data.</text>
</comment>
<evidence type="ECO:0000313" key="4">
    <source>
        <dbReference type="EMBL" id="GEP56145.1"/>
    </source>
</evidence>
<dbReference type="Pfam" id="PF03693">
    <property type="entry name" value="ParD_antitoxin"/>
    <property type="match status" value="1"/>
</dbReference>
<dbReference type="EMBL" id="BKAJ01000055">
    <property type="protein sequence ID" value="GEP56145.1"/>
    <property type="molecule type" value="Genomic_DNA"/>
</dbReference>
<keyword evidence="2" id="KW-1277">Toxin-antitoxin system</keyword>
<dbReference type="Proteomes" id="UP000321058">
    <property type="component" value="Unassembled WGS sequence"/>
</dbReference>
<keyword evidence="5" id="KW-1185">Reference proteome</keyword>
<sequence>MNISLTPKLEGFVKAKVKTGDYNNASEVIREALRVLQEREADRKVQLRALRRLIREGEESGPPVSWDPEAIKDKARARVRKRG</sequence>
<dbReference type="RefSeq" id="WP_147150219.1">
    <property type="nucleotide sequence ID" value="NZ_BKAJ01000055.1"/>
</dbReference>
<dbReference type="PANTHER" id="PTHR36582">
    <property type="entry name" value="ANTITOXIN PARD"/>
    <property type="match status" value="1"/>
</dbReference>
<dbReference type="GO" id="GO:0006355">
    <property type="term" value="P:regulation of DNA-templated transcription"/>
    <property type="evidence" value="ECO:0007669"/>
    <property type="project" value="InterPro"/>
</dbReference>
<protein>
    <submittedName>
        <fullName evidence="4">CopG family transcriptional regulator</fullName>
    </submittedName>
</protein>
<gene>
    <name evidence="4" type="ORF">RSO01_33110</name>
</gene>
<name>A0A512NB32_9HYPH</name>
<evidence type="ECO:0000256" key="3">
    <source>
        <dbReference type="SAM" id="MobiDB-lite"/>
    </source>
</evidence>
<reference evidence="4 5" key="1">
    <citation type="submission" date="2019-07" db="EMBL/GenBank/DDBJ databases">
        <title>Whole genome shotgun sequence of Reyranella soli NBRC 108950.</title>
        <authorList>
            <person name="Hosoyama A."/>
            <person name="Uohara A."/>
            <person name="Ohji S."/>
            <person name="Ichikawa N."/>
        </authorList>
    </citation>
    <scope>NUCLEOTIDE SEQUENCE [LARGE SCALE GENOMIC DNA]</scope>
    <source>
        <strain evidence="4 5">NBRC 108950</strain>
    </source>
</reference>
<evidence type="ECO:0000256" key="2">
    <source>
        <dbReference type="ARBA" id="ARBA00022649"/>
    </source>
</evidence>
<evidence type="ECO:0000313" key="5">
    <source>
        <dbReference type="Proteomes" id="UP000321058"/>
    </source>
</evidence>
<evidence type="ECO:0000256" key="1">
    <source>
        <dbReference type="ARBA" id="ARBA00008580"/>
    </source>
</evidence>
<dbReference type="InterPro" id="IPR022789">
    <property type="entry name" value="ParD"/>
</dbReference>
<dbReference type="SUPFAM" id="SSF47598">
    <property type="entry name" value="Ribbon-helix-helix"/>
    <property type="match status" value="1"/>
</dbReference>
<dbReference type="CDD" id="cd22231">
    <property type="entry name" value="RHH_NikR_HicB-like"/>
    <property type="match status" value="1"/>
</dbReference>